<feature type="non-terminal residue" evidence="9">
    <location>
        <position position="177"/>
    </location>
</feature>
<proteinExistence type="predicted"/>
<evidence type="ECO:0000313" key="10">
    <source>
        <dbReference type="Proteomes" id="UP001357485"/>
    </source>
</evidence>
<evidence type="ECO:0000256" key="5">
    <source>
        <dbReference type="ARBA" id="ARBA00022822"/>
    </source>
</evidence>
<name>A0ABR0M4A7_9PEZI</name>
<keyword evidence="7" id="KW-0456">Lyase</keyword>
<evidence type="ECO:0000256" key="4">
    <source>
        <dbReference type="ARBA" id="ARBA00022605"/>
    </source>
</evidence>
<evidence type="ECO:0000256" key="8">
    <source>
        <dbReference type="ARBA" id="ARBA00049047"/>
    </source>
</evidence>
<comment type="pathway">
    <text evidence="1">Amino-acid biosynthesis; L-tryptophan biosynthesis; L-tryptophan from chorismate: step 5/5.</text>
</comment>
<dbReference type="PANTHER" id="PTHR43406:SF1">
    <property type="entry name" value="TRYPTOPHAN SYNTHASE ALPHA CHAIN, CHLOROPLASTIC"/>
    <property type="match status" value="1"/>
</dbReference>
<evidence type="ECO:0000256" key="1">
    <source>
        <dbReference type="ARBA" id="ARBA00004733"/>
    </source>
</evidence>
<dbReference type="Pfam" id="PF00290">
    <property type="entry name" value="Trp_syntA"/>
    <property type="match status" value="2"/>
</dbReference>
<dbReference type="EMBL" id="JAVRRA010001552">
    <property type="protein sequence ID" value="KAK5279850.1"/>
    <property type="molecule type" value="Genomic_DNA"/>
</dbReference>
<dbReference type="Gene3D" id="3.20.20.70">
    <property type="entry name" value="Aldolase class I"/>
    <property type="match status" value="2"/>
</dbReference>
<keyword evidence="6" id="KW-0057">Aromatic amino acid biosynthesis</keyword>
<comment type="subunit">
    <text evidence="2">Tetramer of two alpha and two beta chains.</text>
</comment>
<dbReference type="InterPro" id="IPR011060">
    <property type="entry name" value="RibuloseP-bd_barrel"/>
</dbReference>
<dbReference type="EC" id="4.2.1.20" evidence="3"/>
<evidence type="ECO:0000313" key="9">
    <source>
        <dbReference type="EMBL" id="KAK5279850.1"/>
    </source>
</evidence>
<evidence type="ECO:0000256" key="6">
    <source>
        <dbReference type="ARBA" id="ARBA00023141"/>
    </source>
</evidence>
<dbReference type="SUPFAM" id="SSF51366">
    <property type="entry name" value="Ribulose-phoshate binding barrel"/>
    <property type="match status" value="2"/>
</dbReference>
<evidence type="ECO:0000256" key="2">
    <source>
        <dbReference type="ARBA" id="ARBA00011270"/>
    </source>
</evidence>
<dbReference type="InterPro" id="IPR002028">
    <property type="entry name" value="Trp_synthase_suA"/>
</dbReference>
<keyword evidence="10" id="KW-1185">Reference proteome</keyword>
<keyword evidence="5" id="KW-0822">Tryptophan biosynthesis</keyword>
<reference evidence="9 10" key="1">
    <citation type="submission" date="2023-08" db="EMBL/GenBank/DDBJ databases">
        <title>Black Yeasts Isolated from many extreme environments.</title>
        <authorList>
            <person name="Coleine C."/>
            <person name="Stajich J.E."/>
            <person name="Selbmann L."/>
        </authorList>
    </citation>
    <scope>NUCLEOTIDE SEQUENCE [LARGE SCALE GENOMIC DNA]</scope>
    <source>
        <strain evidence="9 10">CCFEE 536</strain>
    </source>
</reference>
<protein>
    <recommendedName>
        <fullName evidence="3">tryptophan synthase</fullName>
        <ecNumber evidence="3">4.2.1.20</ecNumber>
    </recommendedName>
</protein>
<comment type="catalytic activity">
    <reaction evidence="8">
        <text>(1S,2R)-1-C-(indol-3-yl)glycerol 3-phosphate + L-serine = D-glyceraldehyde 3-phosphate + L-tryptophan + H2O</text>
        <dbReference type="Rhea" id="RHEA:10532"/>
        <dbReference type="ChEBI" id="CHEBI:15377"/>
        <dbReference type="ChEBI" id="CHEBI:33384"/>
        <dbReference type="ChEBI" id="CHEBI:57912"/>
        <dbReference type="ChEBI" id="CHEBI:58866"/>
        <dbReference type="ChEBI" id="CHEBI:59776"/>
        <dbReference type="EC" id="4.2.1.20"/>
    </reaction>
</comment>
<evidence type="ECO:0000256" key="3">
    <source>
        <dbReference type="ARBA" id="ARBA00012043"/>
    </source>
</evidence>
<accession>A0ABR0M4A7</accession>
<organism evidence="9 10">
    <name type="scientific">Cryomyces antarcticus</name>
    <dbReference type="NCBI Taxonomy" id="329879"/>
    <lineage>
        <taxon>Eukaryota</taxon>
        <taxon>Fungi</taxon>
        <taxon>Dikarya</taxon>
        <taxon>Ascomycota</taxon>
        <taxon>Pezizomycotina</taxon>
        <taxon>Dothideomycetes</taxon>
        <taxon>Dothideomycetes incertae sedis</taxon>
        <taxon>Cryomyces</taxon>
    </lineage>
</organism>
<gene>
    <name evidence="9" type="ORF">LTR16_007341</name>
</gene>
<evidence type="ECO:0000256" key="7">
    <source>
        <dbReference type="ARBA" id="ARBA00023239"/>
    </source>
</evidence>
<dbReference type="PANTHER" id="PTHR43406">
    <property type="entry name" value="TRYPTOPHAN SYNTHASE, ALPHA CHAIN"/>
    <property type="match status" value="1"/>
</dbReference>
<comment type="caution">
    <text evidence="9">The sequence shown here is derived from an EMBL/GenBank/DDBJ whole genome shotgun (WGS) entry which is preliminary data.</text>
</comment>
<sequence length="177" mass="19566">MEGIKKTFAQCKSEQRPALVTYVTAGFPTADETPDIMLGMEAGGAGRDAKTSSNWACHSPTQSQTDQLYRKQTQYVFLSLETRHAPSIPRSNTDGLRVQQALKNGVTVTSCLQMVRDARKRGLRAPVLLMGYYNPLLSYGEERMLTDSREAGVNGFIVVDLPPEEAVRFRNFCTKGG</sequence>
<dbReference type="Proteomes" id="UP001357485">
    <property type="component" value="Unassembled WGS sequence"/>
</dbReference>
<dbReference type="InterPro" id="IPR013785">
    <property type="entry name" value="Aldolase_TIM"/>
</dbReference>
<keyword evidence="4" id="KW-0028">Amino-acid biosynthesis</keyword>